<feature type="transmembrane region" description="Helical" evidence="2">
    <location>
        <begin position="186"/>
        <end position="208"/>
    </location>
</feature>
<comment type="caution">
    <text evidence="3">The sequence shown here is derived from an EMBL/GenBank/DDBJ whole genome shotgun (WGS) entry which is preliminary data.</text>
</comment>
<keyword evidence="2" id="KW-0812">Transmembrane</keyword>
<feature type="transmembrane region" description="Helical" evidence="2">
    <location>
        <begin position="155"/>
        <end position="174"/>
    </location>
</feature>
<keyword evidence="4" id="KW-1185">Reference proteome</keyword>
<evidence type="ECO:0000256" key="2">
    <source>
        <dbReference type="SAM" id="Phobius"/>
    </source>
</evidence>
<feature type="transmembrane region" description="Helical" evidence="2">
    <location>
        <begin position="86"/>
        <end position="103"/>
    </location>
</feature>
<name>A0ABN2Z8L2_9ACTN</name>
<feature type="region of interest" description="Disordered" evidence="1">
    <location>
        <begin position="224"/>
        <end position="266"/>
    </location>
</feature>
<dbReference type="EMBL" id="BAAAPF010000195">
    <property type="protein sequence ID" value="GAA2138446.1"/>
    <property type="molecule type" value="Genomic_DNA"/>
</dbReference>
<dbReference type="Gene3D" id="1.10.287.1260">
    <property type="match status" value="1"/>
</dbReference>
<dbReference type="Pfam" id="PF05552">
    <property type="entry name" value="MS_channel_1st_1"/>
    <property type="match status" value="2"/>
</dbReference>
<accession>A0ABN2Z8L2</accession>
<sequence>MSQQLALSIDFGGGFSDAFSKLIGFVPKLIAFLLVLVVGWFVVKLITKVLGRVLHGLGFTRLADRSGVGRALENSKYDATGIIVKIIYYTLMLVVLQLALSVFGPNPVSTLLNQLVAWLPKALVAVVIVMVAMAVATAVRDIVGNALSSTSYGRTVATIAWAFIIGLGAVAALGQAQIATAITGPLLIAVLAAGAGIVIVGVGGGLVMPMRERWERWLTAAERESANARDSVSAYQRGRADAAAGQPVGQEYSGTAPPPDDRDDMR</sequence>
<evidence type="ECO:0000313" key="3">
    <source>
        <dbReference type="EMBL" id="GAA2138446.1"/>
    </source>
</evidence>
<proteinExistence type="predicted"/>
<reference evidence="3 4" key="1">
    <citation type="journal article" date="2019" name="Int. J. Syst. Evol. Microbiol.">
        <title>The Global Catalogue of Microorganisms (GCM) 10K type strain sequencing project: providing services to taxonomists for standard genome sequencing and annotation.</title>
        <authorList>
            <consortium name="The Broad Institute Genomics Platform"/>
            <consortium name="The Broad Institute Genome Sequencing Center for Infectious Disease"/>
            <person name="Wu L."/>
            <person name="Ma J."/>
        </authorList>
    </citation>
    <scope>NUCLEOTIDE SEQUENCE [LARGE SCALE GENOMIC DNA]</scope>
    <source>
        <strain evidence="3 4">JCM 15481</strain>
    </source>
</reference>
<evidence type="ECO:0000256" key="1">
    <source>
        <dbReference type="SAM" id="MobiDB-lite"/>
    </source>
</evidence>
<keyword evidence="2" id="KW-1133">Transmembrane helix</keyword>
<feature type="transmembrane region" description="Helical" evidence="2">
    <location>
        <begin position="123"/>
        <end position="143"/>
    </location>
</feature>
<organism evidence="3 4">
    <name type="scientific">Streptomyces synnematoformans</name>
    <dbReference type="NCBI Taxonomy" id="415721"/>
    <lineage>
        <taxon>Bacteria</taxon>
        <taxon>Bacillati</taxon>
        <taxon>Actinomycetota</taxon>
        <taxon>Actinomycetes</taxon>
        <taxon>Kitasatosporales</taxon>
        <taxon>Streptomycetaceae</taxon>
        <taxon>Streptomyces</taxon>
    </lineage>
</organism>
<feature type="transmembrane region" description="Helical" evidence="2">
    <location>
        <begin position="22"/>
        <end position="43"/>
    </location>
</feature>
<protein>
    <recommendedName>
        <fullName evidence="5">Transporter (Transmembrane protein)</fullName>
    </recommendedName>
</protein>
<dbReference type="Proteomes" id="UP001500443">
    <property type="component" value="Unassembled WGS sequence"/>
</dbReference>
<evidence type="ECO:0008006" key="5">
    <source>
        <dbReference type="Google" id="ProtNLM"/>
    </source>
</evidence>
<dbReference type="RefSeq" id="WP_344292069.1">
    <property type="nucleotide sequence ID" value="NZ_BAAAPF010000195.1"/>
</dbReference>
<keyword evidence="2" id="KW-0472">Membrane</keyword>
<dbReference type="InterPro" id="IPR008910">
    <property type="entry name" value="MSC_TM_helix"/>
</dbReference>
<evidence type="ECO:0000313" key="4">
    <source>
        <dbReference type="Proteomes" id="UP001500443"/>
    </source>
</evidence>
<gene>
    <name evidence="3" type="ORF">GCM10009802_47920</name>
</gene>